<feature type="region of interest" description="Disordered" evidence="1">
    <location>
        <begin position="1"/>
        <end position="28"/>
    </location>
</feature>
<dbReference type="EMBL" id="OB663635">
    <property type="protein sequence ID" value="CAD7231563.1"/>
    <property type="molecule type" value="Genomic_DNA"/>
</dbReference>
<accession>A0A7R8ZRH7</accession>
<feature type="non-terminal residue" evidence="2">
    <location>
        <position position="1"/>
    </location>
</feature>
<evidence type="ECO:0000313" key="2">
    <source>
        <dbReference type="EMBL" id="CAD7231563.1"/>
    </source>
</evidence>
<sequence>MEDHQHLEECSAHVEAKSTAPDCDTGSRGFGIREDFHDGEKDLLSSEVLLPRRENEMPPAKQNDLKKVVIVNQIHKVESGRSRKPTCFSGGSA</sequence>
<reference evidence="2" key="1">
    <citation type="submission" date="2020-11" db="EMBL/GenBank/DDBJ databases">
        <authorList>
            <person name="Tran Van P."/>
        </authorList>
    </citation>
    <scope>NUCLEOTIDE SEQUENCE</scope>
</reference>
<protein>
    <submittedName>
        <fullName evidence="2">Uncharacterized protein</fullName>
    </submittedName>
</protein>
<dbReference type="AlphaFoldDB" id="A0A7R8ZRH7"/>
<proteinExistence type="predicted"/>
<gene>
    <name evidence="2" type="ORF">CTOB1V02_LOCUS9410</name>
</gene>
<organism evidence="2">
    <name type="scientific">Cyprideis torosa</name>
    <dbReference type="NCBI Taxonomy" id="163714"/>
    <lineage>
        <taxon>Eukaryota</taxon>
        <taxon>Metazoa</taxon>
        <taxon>Ecdysozoa</taxon>
        <taxon>Arthropoda</taxon>
        <taxon>Crustacea</taxon>
        <taxon>Oligostraca</taxon>
        <taxon>Ostracoda</taxon>
        <taxon>Podocopa</taxon>
        <taxon>Podocopida</taxon>
        <taxon>Cytherocopina</taxon>
        <taxon>Cytheroidea</taxon>
        <taxon>Cytherideidae</taxon>
        <taxon>Cyprideis</taxon>
    </lineage>
</organism>
<evidence type="ECO:0000256" key="1">
    <source>
        <dbReference type="SAM" id="MobiDB-lite"/>
    </source>
</evidence>
<feature type="compositionally biased region" description="Basic and acidic residues" evidence="1">
    <location>
        <begin position="1"/>
        <end position="16"/>
    </location>
</feature>
<name>A0A7R8ZRH7_9CRUS</name>